<evidence type="ECO:0000256" key="1">
    <source>
        <dbReference type="SAM" id="MobiDB-lite"/>
    </source>
</evidence>
<reference evidence="3 4" key="1">
    <citation type="journal article" date="2020" name="ISME J.">
        <title>Uncovering the hidden diversity of litter-decomposition mechanisms in mushroom-forming fungi.</title>
        <authorList>
            <person name="Floudas D."/>
            <person name="Bentzer J."/>
            <person name="Ahren D."/>
            <person name="Johansson T."/>
            <person name="Persson P."/>
            <person name="Tunlid A."/>
        </authorList>
    </citation>
    <scope>NUCLEOTIDE SEQUENCE [LARGE SCALE GENOMIC DNA]</scope>
    <source>
        <strain evidence="3 4">CBS 291.85</strain>
    </source>
</reference>
<dbReference type="Pfam" id="PF02037">
    <property type="entry name" value="SAP"/>
    <property type="match status" value="1"/>
</dbReference>
<feature type="region of interest" description="Disordered" evidence="1">
    <location>
        <begin position="48"/>
        <end position="85"/>
    </location>
</feature>
<accession>A0A8H5LXD8</accession>
<dbReference type="Proteomes" id="UP000559256">
    <property type="component" value="Unassembled WGS sequence"/>
</dbReference>
<comment type="caution">
    <text evidence="3">The sequence shown here is derived from an EMBL/GenBank/DDBJ whole genome shotgun (WGS) entry which is preliminary data.</text>
</comment>
<dbReference type="SUPFAM" id="SSF68906">
    <property type="entry name" value="SAP domain"/>
    <property type="match status" value="1"/>
</dbReference>
<feature type="region of interest" description="Disordered" evidence="1">
    <location>
        <begin position="153"/>
        <end position="177"/>
    </location>
</feature>
<keyword evidence="4" id="KW-1185">Reference proteome</keyword>
<feature type="compositionally biased region" description="Pro residues" evidence="1">
    <location>
        <begin position="62"/>
        <end position="79"/>
    </location>
</feature>
<feature type="domain" description="SAP" evidence="2">
    <location>
        <begin position="12"/>
        <end position="46"/>
    </location>
</feature>
<gene>
    <name evidence="3" type="ORF">D9758_000591</name>
</gene>
<evidence type="ECO:0000259" key="2">
    <source>
        <dbReference type="PROSITE" id="PS50800"/>
    </source>
</evidence>
<feature type="compositionally biased region" description="Low complexity" evidence="1">
    <location>
        <begin position="48"/>
        <end position="61"/>
    </location>
</feature>
<dbReference type="AlphaFoldDB" id="A0A8H5LXD8"/>
<name>A0A8H5LXD8_9AGAR</name>
<dbReference type="OrthoDB" id="445357at2759"/>
<dbReference type="Gene3D" id="1.10.720.30">
    <property type="entry name" value="SAP domain"/>
    <property type="match status" value="1"/>
</dbReference>
<dbReference type="InterPro" id="IPR036361">
    <property type="entry name" value="SAP_dom_sf"/>
</dbReference>
<dbReference type="PROSITE" id="PS50800">
    <property type="entry name" value="SAP"/>
    <property type="match status" value="1"/>
</dbReference>
<feature type="compositionally biased region" description="Polar residues" evidence="1">
    <location>
        <begin position="153"/>
        <end position="166"/>
    </location>
</feature>
<protein>
    <recommendedName>
        <fullName evidence="2">SAP domain-containing protein</fullName>
    </recommendedName>
</protein>
<organism evidence="3 4">
    <name type="scientific">Tetrapyrgos nigripes</name>
    <dbReference type="NCBI Taxonomy" id="182062"/>
    <lineage>
        <taxon>Eukaryota</taxon>
        <taxon>Fungi</taxon>
        <taxon>Dikarya</taxon>
        <taxon>Basidiomycota</taxon>
        <taxon>Agaricomycotina</taxon>
        <taxon>Agaricomycetes</taxon>
        <taxon>Agaricomycetidae</taxon>
        <taxon>Agaricales</taxon>
        <taxon>Marasmiineae</taxon>
        <taxon>Marasmiaceae</taxon>
        <taxon>Tetrapyrgos</taxon>
    </lineage>
</organism>
<evidence type="ECO:0000313" key="3">
    <source>
        <dbReference type="EMBL" id="KAF5373550.1"/>
    </source>
</evidence>
<dbReference type="InterPro" id="IPR003034">
    <property type="entry name" value="SAP_dom"/>
</dbReference>
<dbReference type="EMBL" id="JAACJM010000003">
    <property type="protein sequence ID" value="KAF5373550.1"/>
    <property type="molecule type" value="Genomic_DNA"/>
</dbReference>
<evidence type="ECO:0000313" key="4">
    <source>
        <dbReference type="Proteomes" id="UP000559256"/>
    </source>
</evidence>
<sequence>MLSGFRSRWWPLSAEALSDLKNEARNRGLSPSGNKAKLIVRLQQHDQSLLTSSASTSQQSAPAPPQGDAPGVPHPPAPSSPHLNIVLPNLSEPLPEPAVQIPYVPDFWNSATAVEQQPIQEDVLPKLVVIAGDNTHLGGGPSHNLLDESVATVTTNEASGKESTPAGQGGLFEDMAEDIGMPVPKVLRGWFSRP</sequence>
<proteinExistence type="predicted"/>